<reference evidence="1 2" key="1">
    <citation type="journal article" date="2024" name="G3 (Bethesda)">
        <title>Genome assembly of Hibiscus sabdariffa L. provides insights into metabolisms of medicinal natural products.</title>
        <authorList>
            <person name="Kim T."/>
        </authorList>
    </citation>
    <scope>NUCLEOTIDE SEQUENCE [LARGE SCALE GENOMIC DNA]</scope>
    <source>
        <strain evidence="1">TK-2024</strain>
        <tissue evidence="1">Old leaves</tissue>
    </source>
</reference>
<comment type="caution">
    <text evidence="1">The sequence shown here is derived from an EMBL/GenBank/DDBJ whole genome shotgun (WGS) entry which is preliminary data.</text>
</comment>
<organism evidence="1 2">
    <name type="scientific">Hibiscus sabdariffa</name>
    <name type="common">roselle</name>
    <dbReference type="NCBI Taxonomy" id="183260"/>
    <lineage>
        <taxon>Eukaryota</taxon>
        <taxon>Viridiplantae</taxon>
        <taxon>Streptophyta</taxon>
        <taxon>Embryophyta</taxon>
        <taxon>Tracheophyta</taxon>
        <taxon>Spermatophyta</taxon>
        <taxon>Magnoliopsida</taxon>
        <taxon>eudicotyledons</taxon>
        <taxon>Gunneridae</taxon>
        <taxon>Pentapetalae</taxon>
        <taxon>rosids</taxon>
        <taxon>malvids</taxon>
        <taxon>Malvales</taxon>
        <taxon>Malvaceae</taxon>
        <taxon>Malvoideae</taxon>
        <taxon>Hibiscus</taxon>
    </lineage>
</organism>
<protein>
    <submittedName>
        <fullName evidence="1">Uncharacterized protein</fullName>
    </submittedName>
</protein>
<evidence type="ECO:0000313" key="2">
    <source>
        <dbReference type="Proteomes" id="UP001396334"/>
    </source>
</evidence>
<dbReference type="Proteomes" id="UP001396334">
    <property type="component" value="Unassembled WGS sequence"/>
</dbReference>
<dbReference type="SUPFAM" id="SSF54160">
    <property type="entry name" value="Chromo domain-like"/>
    <property type="match status" value="1"/>
</dbReference>
<dbReference type="EMBL" id="JBBPBN010000010">
    <property type="protein sequence ID" value="KAK9029934.1"/>
    <property type="molecule type" value="Genomic_DNA"/>
</dbReference>
<sequence>MVSTRMESRIDRLEKTMKDVQGKIFQVKDLFSQLQDWMKKKDEKDIEILQQLKGKSTFLTDSLVLAKVVAENTDDQGYVGCLEAVQSQEETHPKRLELPTFFGDNPCEWLHRAEQYFHFTGIGNKDNLEAAMCLGGVVKDSTPAQQPSSFLSKDLKMREKTESVVDYWFLLDGSQEVLTKWKELPSFEKTWESSVVVSAQFPSFHLEDKVKLVGAVK</sequence>
<accession>A0ABR2SY95</accession>
<keyword evidence="2" id="KW-1185">Reference proteome</keyword>
<evidence type="ECO:0000313" key="1">
    <source>
        <dbReference type="EMBL" id="KAK9029934.1"/>
    </source>
</evidence>
<proteinExistence type="predicted"/>
<gene>
    <name evidence="1" type="ORF">V6N11_031375</name>
</gene>
<dbReference type="InterPro" id="IPR016197">
    <property type="entry name" value="Chromo-like_dom_sf"/>
</dbReference>
<name>A0ABR2SY95_9ROSI</name>